<dbReference type="SMART" id="SM00408">
    <property type="entry name" value="IGc2"/>
    <property type="match status" value="2"/>
</dbReference>
<feature type="domain" description="Ig-like" evidence="3">
    <location>
        <begin position="241"/>
        <end position="333"/>
    </location>
</feature>
<dbReference type="Pfam" id="PF13927">
    <property type="entry name" value="Ig_3"/>
    <property type="match status" value="1"/>
</dbReference>
<dbReference type="InterPro" id="IPR013783">
    <property type="entry name" value="Ig-like_fold"/>
</dbReference>
<comment type="caution">
    <text evidence="4">The sequence shown here is derived from an EMBL/GenBank/DDBJ whole genome shotgun (WGS) entry which is preliminary data.</text>
</comment>
<dbReference type="InterPro" id="IPR007110">
    <property type="entry name" value="Ig-like_dom"/>
</dbReference>
<keyword evidence="2" id="KW-0812">Transmembrane</keyword>
<evidence type="ECO:0000256" key="2">
    <source>
        <dbReference type="SAM" id="Phobius"/>
    </source>
</evidence>
<protein>
    <recommendedName>
        <fullName evidence="3">Ig-like domain-containing protein</fullName>
    </recommendedName>
</protein>
<dbReference type="SMART" id="SM00409">
    <property type="entry name" value="IG"/>
    <property type="match status" value="2"/>
</dbReference>
<dbReference type="AlphaFoldDB" id="A0AAW0U314"/>
<dbReference type="Gene3D" id="2.60.40.10">
    <property type="entry name" value="Immunoglobulins"/>
    <property type="match status" value="2"/>
</dbReference>
<organism evidence="4 5">
    <name type="scientific">Scylla paramamosain</name>
    <name type="common">Mud crab</name>
    <dbReference type="NCBI Taxonomy" id="85552"/>
    <lineage>
        <taxon>Eukaryota</taxon>
        <taxon>Metazoa</taxon>
        <taxon>Ecdysozoa</taxon>
        <taxon>Arthropoda</taxon>
        <taxon>Crustacea</taxon>
        <taxon>Multicrustacea</taxon>
        <taxon>Malacostraca</taxon>
        <taxon>Eumalacostraca</taxon>
        <taxon>Eucarida</taxon>
        <taxon>Decapoda</taxon>
        <taxon>Pleocyemata</taxon>
        <taxon>Brachyura</taxon>
        <taxon>Eubrachyura</taxon>
        <taxon>Portunoidea</taxon>
        <taxon>Portunidae</taxon>
        <taxon>Portuninae</taxon>
        <taxon>Scylla</taxon>
    </lineage>
</organism>
<dbReference type="InterPro" id="IPR036179">
    <property type="entry name" value="Ig-like_dom_sf"/>
</dbReference>
<dbReference type="PROSITE" id="PS50835">
    <property type="entry name" value="IG_LIKE"/>
    <property type="match status" value="2"/>
</dbReference>
<dbReference type="GO" id="GO:0030424">
    <property type="term" value="C:axon"/>
    <property type="evidence" value="ECO:0007669"/>
    <property type="project" value="TreeGrafter"/>
</dbReference>
<dbReference type="EMBL" id="JARAKH010000020">
    <property type="protein sequence ID" value="KAK8393939.1"/>
    <property type="molecule type" value="Genomic_DNA"/>
</dbReference>
<evidence type="ECO:0000313" key="5">
    <source>
        <dbReference type="Proteomes" id="UP001487740"/>
    </source>
</evidence>
<name>A0AAW0U314_SCYPA</name>
<dbReference type="GO" id="GO:0070593">
    <property type="term" value="P:dendrite self-avoidance"/>
    <property type="evidence" value="ECO:0007669"/>
    <property type="project" value="TreeGrafter"/>
</dbReference>
<sequence length="406" mass="44428">MRVVGVPGSRERFQGRQMKSDVSWASLESTTPLTLDAITTTTTTPTTTEVATTFDTTISTTTPLQEDDWLHVLTDQEDDYDYDEDDYWLLNQTNCFPSDPSHDQSPKKDTIDFHDVRKQIVEHIVGGRELSDPEHLRLRALAAWRYQGRKWVVVNGGPLFLSPGLGAFDGVLQGGEANEDAVEWRRAANLTFPGGSAVVGGRSVLFDFVGREDAGTYICTARNPHGATYSTSVTIRVQYVPVVGVWGRTVGEEGVEIGCLGEGQPRPTLAWYKNNTKLPAVCDGNIEVKSTPLSPGFVLSVIKISNATVSDFAMYHCRAANSLGVSRSYLMLHDGSGAMSPEYLEEPEDPVIYSTPVENPRLASFLLGMVPPLYIALYIIAYLGCYKSPSTGGHGRFGGNVDMDTE</sequence>
<dbReference type="SUPFAM" id="SSF48726">
    <property type="entry name" value="Immunoglobulin"/>
    <property type="match status" value="2"/>
</dbReference>
<gene>
    <name evidence="4" type="ORF">O3P69_006937</name>
</gene>
<dbReference type="Proteomes" id="UP001487740">
    <property type="component" value="Unassembled WGS sequence"/>
</dbReference>
<evidence type="ECO:0000313" key="4">
    <source>
        <dbReference type="EMBL" id="KAK8393939.1"/>
    </source>
</evidence>
<keyword evidence="2" id="KW-1133">Transmembrane helix</keyword>
<keyword evidence="2" id="KW-0472">Membrane</keyword>
<feature type="domain" description="Ig-like" evidence="3">
    <location>
        <begin position="182"/>
        <end position="234"/>
    </location>
</feature>
<dbReference type="PANTHER" id="PTHR10075">
    <property type="entry name" value="BASIGIN RELATED"/>
    <property type="match status" value="1"/>
</dbReference>
<evidence type="ECO:0000259" key="3">
    <source>
        <dbReference type="PROSITE" id="PS50835"/>
    </source>
</evidence>
<keyword evidence="5" id="KW-1185">Reference proteome</keyword>
<dbReference type="GO" id="GO:0007411">
    <property type="term" value="P:axon guidance"/>
    <property type="evidence" value="ECO:0007669"/>
    <property type="project" value="TreeGrafter"/>
</dbReference>
<evidence type="ECO:0000256" key="1">
    <source>
        <dbReference type="ARBA" id="ARBA00023319"/>
    </source>
</evidence>
<reference evidence="4 5" key="1">
    <citation type="submission" date="2023-03" db="EMBL/GenBank/DDBJ databases">
        <title>High-quality genome of Scylla paramamosain provides insights in environmental adaptation.</title>
        <authorList>
            <person name="Zhang L."/>
        </authorList>
    </citation>
    <scope>NUCLEOTIDE SEQUENCE [LARGE SCALE GENOMIC DNA]</scope>
    <source>
        <strain evidence="4">LZ_2023a</strain>
        <tissue evidence="4">Muscle</tissue>
    </source>
</reference>
<accession>A0AAW0U314</accession>
<feature type="transmembrane region" description="Helical" evidence="2">
    <location>
        <begin position="362"/>
        <end position="386"/>
    </location>
</feature>
<keyword evidence="1" id="KW-0393">Immunoglobulin domain</keyword>
<dbReference type="CDD" id="cd00096">
    <property type="entry name" value="Ig"/>
    <property type="match status" value="1"/>
</dbReference>
<dbReference type="GO" id="GO:0098632">
    <property type="term" value="F:cell-cell adhesion mediator activity"/>
    <property type="evidence" value="ECO:0007669"/>
    <property type="project" value="TreeGrafter"/>
</dbReference>
<dbReference type="GO" id="GO:0007156">
    <property type="term" value="P:homophilic cell adhesion via plasma membrane adhesion molecules"/>
    <property type="evidence" value="ECO:0007669"/>
    <property type="project" value="TreeGrafter"/>
</dbReference>
<dbReference type="InterPro" id="IPR003598">
    <property type="entry name" value="Ig_sub2"/>
</dbReference>
<proteinExistence type="predicted"/>
<dbReference type="GO" id="GO:0005886">
    <property type="term" value="C:plasma membrane"/>
    <property type="evidence" value="ECO:0007669"/>
    <property type="project" value="TreeGrafter"/>
</dbReference>
<dbReference type="InterPro" id="IPR003599">
    <property type="entry name" value="Ig_sub"/>
</dbReference>
<dbReference type="PANTHER" id="PTHR10075:SF100">
    <property type="entry name" value="FASCICLIN-2"/>
    <property type="match status" value="1"/>
</dbReference>